<feature type="active site" description="Proton donor/acceptor" evidence="2">
    <location>
        <position position="229"/>
    </location>
</feature>
<dbReference type="PRINTS" id="PR01790">
    <property type="entry name" value="SMP30FAMILY"/>
</dbReference>
<accession>A0A3M2JJZ4</accession>
<dbReference type="Proteomes" id="UP000269289">
    <property type="component" value="Unassembled WGS sequence"/>
</dbReference>
<dbReference type="GO" id="GO:0004341">
    <property type="term" value="F:gluconolactonase activity"/>
    <property type="evidence" value="ECO:0007669"/>
    <property type="project" value="TreeGrafter"/>
</dbReference>
<evidence type="ECO:0000313" key="5">
    <source>
        <dbReference type="EMBL" id="RMI14407.1"/>
    </source>
</evidence>
<dbReference type="InterPro" id="IPR011042">
    <property type="entry name" value="6-blade_b-propeller_TolB-like"/>
</dbReference>
<name>A0A3M2JJZ4_9CELL</name>
<sequence>MTPTDLSTVPVPAVRDRPDVRDLVRGARADGEVVGDQRAVLGERAWWDEREGALVWVDIDGRAVHRWSGADPERDRVLSTPSPVSLAWPAASGGYLLATADGLGLHDGVRLGPLTRPDGMPADYRFNDGACDGAGRLWISTMPRAGVPGDAGVVHRVVAGRHGPEISTPFTGVRLGNGLQWSPDGGTLYLTDTPTGVVFRMTYDVRTGGAGTPEPFLALRDGDAAAQPDGTTVDADGGLWVALYGGGHVLRFTADGAFVEALAVGTSRVTCAGFGAPGSGQVHVTTAAAGDADVPERDRALGGAVVRFGVDVDGQALRPYADA</sequence>
<dbReference type="PANTHER" id="PTHR10907:SF47">
    <property type="entry name" value="REGUCALCIN"/>
    <property type="match status" value="1"/>
</dbReference>
<dbReference type="RefSeq" id="WP_122147422.1">
    <property type="nucleotide sequence ID" value="NZ_RFFI01000001.1"/>
</dbReference>
<evidence type="ECO:0000256" key="2">
    <source>
        <dbReference type="PIRSR" id="PIRSR605511-1"/>
    </source>
</evidence>
<dbReference type="InterPro" id="IPR013658">
    <property type="entry name" value="SGL"/>
</dbReference>
<comment type="caution">
    <text evidence="5">The sequence shown here is derived from an EMBL/GenBank/DDBJ whole genome shotgun (WGS) entry which is preliminary data.</text>
</comment>
<comment type="cofactor">
    <cofactor evidence="3">
        <name>Zn(2+)</name>
        <dbReference type="ChEBI" id="CHEBI:29105"/>
    </cofactor>
    <text evidence="3">Binds 1 divalent metal cation per subunit.</text>
</comment>
<organism evidence="5 6">
    <name type="scientific">Cellulomonas triticagri</name>
    <dbReference type="NCBI Taxonomy" id="2483352"/>
    <lineage>
        <taxon>Bacteria</taxon>
        <taxon>Bacillati</taxon>
        <taxon>Actinomycetota</taxon>
        <taxon>Actinomycetes</taxon>
        <taxon>Micrococcales</taxon>
        <taxon>Cellulomonadaceae</taxon>
        <taxon>Cellulomonas</taxon>
    </lineage>
</organism>
<dbReference type="Gene3D" id="2.120.10.30">
    <property type="entry name" value="TolB, C-terminal domain"/>
    <property type="match status" value="1"/>
</dbReference>
<dbReference type="PANTHER" id="PTHR10907">
    <property type="entry name" value="REGUCALCIN"/>
    <property type="match status" value="1"/>
</dbReference>
<feature type="binding site" evidence="3">
    <location>
        <position position="229"/>
    </location>
    <ligand>
        <name>a divalent metal cation</name>
        <dbReference type="ChEBI" id="CHEBI:60240"/>
    </ligand>
</feature>
<dbReference type="GO" id="GO:0019853">
    <property type="term" value="P:L-ascorbic acid biosynthetic process"/>
    <property type="evidence" value="ECO:0007669"/>
    <property type="project" value="TreeGrafter"/>
</dbReference>
<evidence type="ECO:0000256" key="3">
    <source>
        <dbReference type="PIRSR" id="PIRSR605511-2"/>
    </source>
</evidence>
<evidence type="ECO:0000259" key="4">
    <source>
        <dbReference type="Pfam" id="PF08450"/>
    </source>
</evidence>
<feature type="binding site" evidence="3">
    <location>
        <position position="127"/>
    </location>
    <ligand>
        <name>substrate</name>
    </ligand>
</feature>
<reference evidence="5 6" key="1">
    <citation type="submission" date="2018-10" db="EMBL/GenBank/DDBJ databases">
        <title>Isolation, diversity and antifungal activity of actinobacteria from wheat.</title>
        <authorList>
            <person name="Han C."/>
        </authorList>
    </citation>
    <scope>NUCLEOTIDE SEQUENCE [LARGE SCALE GENOMIC DNA]</scope>
    <source>
        <strain evidence="5 6">NEAU-YY56</strain>
    </source>
</reference>
<feature type="binding site" evidence="3">
    <location>
        <position position="125"/>
    </location>
    <ligand>
        <name>substrate</name>
    </ligand>
</feature>
<dbReference type="GO" id="GO:0005509">
    <property type="term" value="F:calcium ion binding"/>
    <property type="evidence" value="ECO:0007669"/>
    <property type="project" value="TreeGrafter"/>
</dbReference>
<protein>
    <recommendedName>
        <fullName evidence="4">SMP-30/Gluconolactonase/LRE-like region domain-containing protein</fullName>
    </recommendedName>
</protein>
<dbReference type="EMBL" id="RFFI01000001">
    <property type="protein sequence ID" value="RMI14407.1"/>
    <property type="molecule type" value="Genomic_DNA"/>
</dbReference>
<keyword evidence="3" id="KW-0479">Metal-binding</keyword>
<evidence type="ECO:0000256" key="1">
    <source>
        <dbReference type="ARBA" id="ARBA00008853"/>
    </source>
</evidence>
<dbReference type="OrthoDB" id="2633250at2"/>
<proteinExistence type="inferred from homology"/>
<feature type="domain" description="SMP-30/Gluconolactonase/LRE-like region" evidence="4">
    <location>
        <begin position="41"/>
        <end position="287"/>
    </location>
</feature>
<keyword evidence="6" id="KW-1185">Reference proteome</keyword>
<keyword evidence="3" id="KW-0862">Zinc</keyword>
<feature type="binding site" evidence="3">
    <location>
        <position position="43"/>
    </location>
    <ligand>
        <name>a divalent metal cation</name>
        <dbReference type="ChEBI" id="CHEBI:60240"/>
    </ligand>
</feature>
<comment type="similarity">
    <text evidence="1">Belongs to the SMP-30/CGR1 family.</text>
</comment>
<gene>
    <name evidence="5" type="ORF">EBM89_00060</name>
</gene>
<dbReference type="Pfam" id="PF08450">
    <property type="entry name" value="SGL"/>
    <property type="match status" value="1"/>
</dbReference>
<dbReference type="SUPFAM" id="SSF63829">
    <property type="entry name" value="Calcium-dependent phosphotriesterase"/>
    <property type="match status" value="1"/>
</dbReference>
<evidence type="ECO:0000313" key="6">
    <source>
        <dbReference type="Proteomes" id="UP000269289"/>
    </source>
</evidence>
<dbReference type="AlphaFoldDB" id="A0A3M2JJZ4"/>
<dbReference type="InterPro" id="IPR005511">
    <property type="entry name" value="SMP-30"/>
</dbReference>
<feature type="binding site" evidence="3">
    <location>
        <position position="177"/>
    </location>
    <ligand>
        <name>a divalent metal cation</name>
        <dbReference type="ChEBI" id="CHEBI:60240"/>
    </ligand>
</feature>